<organism evidence="1 2">
    <name type="scientific">Carex littledalei</name>
    <dbReference type="NCBI Taxonomy" id="544730"/>
    <lineage>
        <taxon>Eukaryota</taxon>
        <taxon>Viridiplantae</taxon>
        <taxon>Streptophyta</taxon>
        <taxon>Embryophyta</taxon>
        <taxon>Tracheophyta</taxon>
        <taxon>Spermatophyta</taxon>
        <taxon>Magnoliopsida</taxon>
        <taxon>Liliopsida</taxon>
        <taxon>Poales</taxon>
        <taxon>Cyperaceae</taxon>
        <taxon>Cyperoideae</taxon>
        <taxon>Cariceae</taxon>
        <taxon>Carex</taxon>
        <taxon>Carex subgen. Euthyceras</taxon>
    </lineage>
</organism>
<dbReference type="OrthoDB" id="2018152at2759"/>
<accession>A0A833VLC8</accession>
<proteinExistence type="predicted"/>
<protein>
    <submittedName>
        <fullName evidence="1">Uncharacterized protein</fullName>
    </submittedName>
</protein>
<comment type="caution">
    <text evidence="1">The sequence shown here is derived from an EMBL/GenBank/DDBJ whole genome shotgun (WGS) entry which is preliminary data.</text>
</comment>
<dbReference type="GO" id="GO:0000712">
    <property type="term" value="P:resolution of meiotic recombination intermediates"/>
    <property type="evidence" value="ECO:0007669"/>
    <property type="project" value="TreeGrafter"/>
</dbReference>
<dbReference type="InterPro" id="IPR038824">
    <property type="entry name" value="SHOC1-like"/>
</dbReference>
<dbReference type="AlphaFoldDB" id="A0A833VLC8"/>
<dbReference type="PANTHER" id="PTHR35764">
    <property type="entry name" value="PROTEIN SHORTAGE IN CHIASMATA 1"/>
    <property type="match status" value="1"/>
</dbReference>
<dbReference type="EMBL" id="SWLB01000013">
    <property type="protein sequence ID" value="KAF3331185.1"/>
    <property type="molecule type" value="Genomic_DNA"/>
</dbReference>
<evidence type="ECO:0000313" key="1">
    <source>
        <dbReference type="EMBL" id="KAF3331185.1"/>
    </source>
</evidence>
<sequence>MLVSRRSSYQKILALEKEGAHVVERDINLPLDLIFSAGDCLVWYETAAFGNISRNMTDGASCIQMFMENIATDVLISLSYSFSSCIMIFEGEANLLGVIMGQSDTLYSATANLNINLQLLCSYNPESTDEIILTCITKFTGPTRYV</sequence>
<evidence type="ECO:0000313" key="2">
    <source>
        <dbReference type="Proteomes" id="UP000623129"/>
    </source>
</evidence>
<dbReference type="Proteomes" id="UP000623129">
    <property type="component" value="Unassembled WGS sequence"/>
</dbReference>
<reference evidence="1" key="1">
    <citation type="submission" date="2020-01" db="EMBL/GenBank/DDBJ databases">
        <title>Genome sequence of Kobresia littledalei, the first chromosome-level genome in the family Cyperaceae.</title>
        <authorList>
            <person name="Qu G."/>
        </authorList>
    </citation>
    <scope>NUCLEOTIDE SEQUENCE</scope>
    <source>
        <strain evidence="1">C.B.Clarke</strain>
        <tissue evidence="1">Leaf</tissue>
    </source>
</reference>
<name>A0A833VLC8_9POAL</name>
<dbReference type="PANTHER" id="PTHR35764:SF1">
    <property type="entry name" value="PROTEIN SHORTAGE IN CHIASMATA 1"/>
    <property type="match status" value="1"/>
</dbReference>
<keyword evidence="2" id="KW-1185">Reference proteome</keyword>
<gene>
    <name evidence="1" type="ORF">FCM35_KLT04539</name>
</gene>